<dbReference type="VEuPathDB" id="FungiDB:F4678DRAFT_464470"/>
<accession>A0A9W8N3M6</accession>
<sequence length="334" mass="36083">MAPSMNKADAPQSQVLFLNYGQPPIDVEAACKMTSAAIDSVLGMLGATPGFLDSLPLANKKAILYLASYAVDWRSCTQEYKDIAFCWSRVFREEKSKRVGVKRTLGGPIDYADYIRMKKIEPRIERLRQKSRELNRGIRDIAPVAVIPPTPVSEASEIPEAPEEAPPSDSGISGMYPISPPYTESEADSTAVSTVSSISNLSGERASNAAPNNPKTAPEPPKRESPARKESPKAKTEDEGDDISIDVNLEAGSEPAALTLDDMLRDDIDAEKEALMEPPASKKRKLGERDALSFSIAIQGSLSAASGSDSDKAWIGHLLQGKGTWEGKVMFEGK</sequence>
<evidence type="ECO:0000313" key="2">
    <source>
        <dbReference type="EMBL" id="KAJ3552705.1"/>
    </source>
</evidence>
<reference evidence="2" key="1">
    <citation type="submission" date="2022-07" db="EMBL/GenBank/DDBJ databases">
        <title>Genome Sequence of Xylaria arbuscula.</title>
        <authorList>
            <person name="Buettner E."/>
        </authorList>
    </citation>
    <scope>NUCLEOTIDE SEQUENCE</scope>
    <source>
        <strain evidence="2">VT107</strain>
    </source>
</reference>
<comment type="caution">
    <text evidence="2">The sequence shown here is derived from an EMBL/GenBank/DDBJ whole genome shotgun (WGS) entry which is preliminary data.</text>
</comment>
<feature type="compositionally biased region" description="Basic and acidic residues" evidence="1">
    <location>
        <begin position="220"/>
        <end position="237"/>
    </location>
</feature>
<name>A0A9W8N3M6_9PEZI</name>
<keyword evidence="3" id="KW-1185">Reference proteome</keyword>
<evidence type="ECO:0000313" key="3">
    <source>
        <dbReference type="Proteomes" id="UP001148614"/>
    </source>
</evidence>
<dbReference type="OrthoDB" id="4775684at2759"/>
<feature type="compositionally biased region" description="Polar residues" evidence="1">
    <location>
        <begin position="188"/>
        <end position="202"/>
    </location>
</feature>
<dbReference type="Proteomes" id="UP001148614">
    <property type="component" value="Unassembled WGS sequence"/>
</dbReference>
<dbReference type="AlphaFoldDB" id="A0A9W8N3M6"/>
<evidence type="ECO:0000256" key="1">
    <source>
        <dbReference type="SAM" id="MobiDB-lite"/>
    </source>
</evidence>
<proteinExistence type="predicted"/>
<dbReference type="EMBL" id="JANPWZ010003428">
    <property type="protein sequence ID" value="KAJ3552705.1"/>
    <property type="molecule type" value="Genomic_DNA"/>
</dbReference>
<gene>
    <name evidence="2" type="ORF">NPX13_g11051</name>
</gene>
<organism evidence="2 3">
    <name type="scientific">Xylaria arbuscula</name>
    <dbReference type="NCBI Taxonomy" id="114810"/>
    <lineage>
        <taxon>Eukaryota</taxon>
        <taxon>Fungi</taxon>
        <taxon>Dikarya</taxon>
        <taxon>Ascomycota</taxon>
        <taxon>Pezizomycotina</taxon>
        <taxon>Sordariomycetes</taxon>
        <taxon>Xylariomycetidae</taxon>
        <taxon>Xylariales</taxon>
        <taxon>Xylariaceae</taxon>
        <taxon>Xylaria</taxon>
    </lineage>
</organism>
<protein>
    <submittedName>
        <fullName evidence="2">Uncharacterized protein</fullName>
    </submittedName>
</protein>
<feature type="region of interest" description="Disordered" evidence="1">
    <location>
        <begin position="148"/>
        <end position="260"/>
    </location>
</feature>